<comment type="subcellular location">
    <subcellularLocation>
        <location evidence="7">Endomembrane system</location>
        <topology evidence="7">Lipid-anchor</topology>
    </subcellularLocation>
</comment>
<dbReference type="SMART" id="SM00175">
    <property type="entry name" value="RAB"/>
    <property type="match status" value="1"/>
</dbReference>
<protein>
    <recommendedName>
        <fullName evidence="11">Ras-related protein Rab-33</fullName>
    </recommendedName>
</protein>
<dbReference type="SMART" id="SM00173">
    <property type="entry name" value="RAS"/>
    <property type="match status" value="1"/>
</dbReference>
<dbReference type="InterPro" id="IPR005225">
    <property type="entry name" value="Small_GTP-bd"/>
</dbReference>
<dbReference type="CDD" id="cd04115">
    <property type="entry name" value="Rab33B_Rab33A"/>
    <property type="match status" value="1"/>
</dbReference>
<evidence type="ECO:0000256" key="6">
    <source>
        <dbReference type="ARBA" id="ARBA00023289"/>
    </source>
</evidence>
<dbReference type="EMBL" id="JAUCMV010000002">
    <property type="protein sequence ID" value="KAK0417456.1"/>
    <property type="molecule type" value="Genomic_DNA"/>
</dbReference>
<dbReference type="SMART" id="SM00174">
    <property type="entry name" value="RHO"/>
    <property type="match status" value="1"/>
</dbReference>
<sequence>MNGAPIHSTPMSSSMPVPVIPPPEMPTTPTLVAQSSTSSSSESTTPKHEAKPPTCVPYPSAPPATVSRTVATVKPVSVNPVSNLHGTYNSKRVFKVIIIGNAGVGKTCLSFRFCNGRFPAQTEATIGVDFRERSVVIDKELIRVQLWDTAGQERYRQSIVAHYYRGVNAVVFVYDVTNPQSFKSLSSWIAECQKHSVSSSDSVPHILIGNKCDLAAEDRVKTDYAQMFADQNDMALFETSALADSEADHVESIFLTLVHKLRQSKPMHVQSDTERQQKEQRLLLKSSEAAQLQAEQGWCC</sequence>
<evidence type="ECO:0000256" key="3">
    <source>
        <dbReference type="ARBA" id="ARBA00023134"/>
    </source>
</evidence>
<dbReference type="Pfam" id="PF00071">
    <property type="entry name" value="Ras"/>
    <property type="match status" value="1"/>
</dbReference>
<gene>
    <name evidence="9" type="ORF">QR680_013019</name>
</gene>
<dbReference type="PROSITE" id="PS51419">
    <property type="entry name" value="RAB"/>
    <property type="match status" value="1"/>
</dbReference>
<keyword evidence="4" id="KW-0472">Membrane</keyword>
<organism evidence="9 10">
    <name type="scientific">Steinernema hermaphroditum</name>
    <dbReference type="NCBI Taxonomy" id="289476"/>
    <lineage>
        <taxon>Eukaryota</taxon>
        <taxon>Metazoa</taxon>
        <taxon>Ecdysozoa</taxon>
        <taxon>Nematoda</taxon>
        <taxon>Chromadorea</taxon>
        <taxon>Rhabditida</taxon>
        <taxon>Tylenchina</taxon>
        <taxon>Panagrolaimomorpha</taxon>
        <taxon>Strongyloidoidea</taxon>
        <taxon>Steinernematidae</taxon>
        <taxon>Steinernema</taxon>
    </lineage>
</organism>
<accession>A0AA39I442</accession>
<keyword evidence="3" id="KW-0342">GTP-binding</keyword>
<dbReference type="GO" id="GO:0003924">
    <property type="term" value="F:GTPase activity"/>
    <property type="evidence" value="ECO:0007669"/>
    <property type="project" value="InterPro"/>
</dbReference>
<keyword evidence="2" id="KW-0547">Nucleotide-binding</keyword>
<evidence type="ECO:0000256" key="1">
    <source>
        <dbReference type="ARBA" id="ARBA00006270"/>
    </source>
</evidence>
<evidence type="ECO:0000256" key="4">
    <source>
        <dbReference type="ARBA" id="ARBA00023136"/>
    </source>
</evidence>
<dbReference type="PROSITE" id="PS51421">
    <property type="entry name" value="RAS"/>
    <property type="match status" value="1"/>
</dbReference>
<evidence type="ECO:0000256" key="8">
    <source>
        <dbReference type="SAM" id="MobiDB-lite"/>
    </source>
</evidence>
<reference evidence="9" key="1">
    <citation type="submission" date="2023-06" db="EMBL/GenBank/DDBJ databases">
        <title>Genomic analysis of the entomopathogenic nematode Steinernema hermaphroditum.</title>
        <authorList>
            <person name="Schwarz E.M."/>
            <person name="Heppert J.K."/>
            <person name="Baniya A."/>
            <person name="Schwartz H.T."/>
            <person name="Tan C.-H."/>
            <person name="Antoshechkin I."/>
            <person name="Sternberg P.W."/>
            <person name="Goodrich-Blair H."/>
            <person name="Dillman A.R."/>
        </authorList>
    </citation>
    <scope>NUCLEOTIDE SEQUENCE</scope>
    <source>
        <strain evidence="9">PS9179</strain>
        <tissue evidence="9">Whole animal</tissue>
    </source>
</reference>
<keyword evidence="6" id="KW-0636">Prenylation</keyword>
<name>A0AA39I442_9BILA</name>
<feature type="compositionally biased region" description="Low complexity" evidence="8">
    <location>
        <begin position="8"/>
        <end position="17"/>
    </location>
</feature>
<feature type="compositionally biased region" description="Low complexity" evidence="8">
    <location>
        <begin position="27"/>
        <end position="44"/>
    </location>
</feature>
<evidence type="ECO:0008006" key="11">
    <source>
        <dbReference type="Google" id="ProtNLM"/>
    </source>
</evidence>
<dbReference type="PANTHER" id="PTHR47978">
    <property type="match status" value="1"/>
</dbReference>
<proteinExistence type="inferred from homology"/>
<evidence type="ECO:0000313" key="10">
    <source>
        <dbReference type="Proteomes" id="UP001175271"/>
    </source>
</evidence>
<dbReference type="Proteomes" id="UP001175271">
    <property type="component" value="Unassembled WGS sequence"/>
</dbReference>
<dbReference type="FunFam" id="3.40.50.300:FF:002841">
    <property type="entry name" value="Ras-related protein Rab-33"/>
    <property type="match status" value="1"/>
</dbReference>
<evidence type="ECO:0000313" key="9">
    <source>
        <dbReference type="EMBL" id="KAK0417456.1"/>
    </source>
</evidence>
<evidence type="ECO:0000256" key="5">
    <source>
        <dbReference type="ARBA" id="ARBA00023288"/>
    </source>
</evidence>
<dbReference type="GO" id="GO:0032482">
    <property type="term" value="P:Rab protein signal transduction"/>
    <property type="evidence" value="ECO:0007669"/>
    <property type="project" value="InterPro"/>
</dbReference>
<dbReference type="InterPro" id="IPR041822">
    <property type="entry name" value="Rab33A/B"/>
</dbReference>
<dbReference type="PRINTS" id="PR00449">
    <property type="entry name" value="RASTRNSFRMNG"/>
</dbReference>
<evidence type="ECO:0000256" key="7">
    <source>
        <dbReference type="ARBA" id="ARBA00037868"/>
    </source>
</evidence>
<dbReference type="NCBIfam" id="TIGR00231">
    <property type="entry name" value="small_GTP"/>
    <property type="match status" value="1"/>
</dbReference>
<dbReference type="Gene3D" id="3.40.50.300">
    <property type="entry name" value="P-loop containing nucleotide triphosphate hydrolases"/>
    <property type="match status" value="1"/>
</dbReference>
<dbReference type="GO" id="GO:0005525">
    <property type="term" value="F:GTP binding"/>
    <property type="evidence" value="ECO:0007669"/>
    <property type="project" value="UniProtKB-KW"/>
</dbReference>
<dbReference type="SMART" id="SM00176">
    <property type="entry name" value="RAN"/>
    <property type="match status" value="1"/>
</dbReference>
<dbReference type="InterPro" id="IPR027417">
    <property type="entry name" value="P-loop_NTPase"/>
</dbReference>
<keyword evidence="10" id="KW-1185">Reference proteome</keyword>
<dbReference type="InterPro" id="IPR001806">
    <property type="entry name" value="Small_GTPase"/>
</dbReference>
<comment type="caution">
    <text evidence="9">The sequence shown here is derived from an EMBL/GenBank/DDBJ whole genome shotgun (WGS) entry which is preliminary data.</text>
</comment>
<feature type="region of interest" description="Disordered" evidence="8">
    <location>
        <begin position="1"/>
        <end position="61"/>
    </location>
</feature>
<evidence type="ECO:0000256" key="2">
    <source>
        <dbReference type="ARBA" id="ARBA00022741"/>
    </source>
</evidence>
<dbReference type="SUPFAM" id="SSF52540">
    <property type="entry name" value="P-loop containing nucleoside triphosphate hydrolases"/>
    <property type="match status" value="1"/>
</dbReference>
<dbReference type="AlphaFoldDB" id="A0AA39I442"/>
<dbReference type="GO" id="GO:0012505">
    <property type="term" value="C:endomembrane system"/>
    <property type="evidence" value="ECO:0007669"/>
    <property type="project" value="UniProtKB-SubCell"/>
</dbReference>
<keyword evidence="5" id="KW-0449">Lipoprotein</keyword>
<comment type="similarity">
    <text evidence="1">Belongs to the small GTPase superfamily. Rab family.</text>
</comment>